<protein>
    <submittedName>
        <fullName evidence="1">Uncharacterized protein</fullName>
    </submittedName>
</protein>
<evidence type="ECO:0000313" key="2">
    <source>
        <dbReference type="Proteomes" id="UP001152795"/>
    </source>
</evidence>
<name>A0A6S7JMP9_PARCT</name>
<organism evidence="1 2">
    <name type="scientific">Paramuricea clavata</name>
    <name type="common">Red gorgonian</name>
    <name type="synonym">Violescent sea-whip</name>
    <dbReference type="NCBI Taxonomy" id="317549"/>
    <lineage>
        <taxon>Eukaryota</taxon>
        <taxon>Metazoa</taxon>
        <taxon>Cnidaria</taxon>
        <taxon>Anthozoa</taxon>
        <taxon>Octocorallia</taxon>
        <taxon>Malacalcyonacea</taxon>
        <taxon>Plexauridae</taxon>
        <taxon>Paramuricea</taxon>
    </lineage>
</organism>
<reference evidence="1" key="1">
    <citation type="submission" date="2020-04" db="EMBL/GenBank/DDBJ databases">
        <authorList>
            <person name="Alioto T."/>
            <person name="Alioto T."/>
            <person name="Gomez Garrido J."/>
        </authorList>
    </citation>
    <scope>NUCLEOTIDE SEQUENCE</scope>
    <source>
        <strain evidence="1">A484AB</strain>
    </source>
</reference>
<keyword evidence="2" id="KW-1185">Reference proteome</keyword>
<sequence>MLKNGYWTFKQLRQKLESHGLVVEDFPDGRIQIKFGKSVKSFNPWKLGHLLGYTTFSELHPGQHPVDIHEGLRYVTIGCNLANRSQNINPDGYPSSIISSLPIDGTKPLFGTTTKYNDIESEDFRSLAACYITTFKSGISENHLNNTLSDSHLITSIVKFHVHYQMEKFMKDPKLLDHYLNEDDLHILGKYMPTTETWERRTLSSHANIGTWYYGLPTDTRRIIRNQRYVRTR</sequence>
<feature type="non-terminal residue" evidence="1">
    <location>
        <position position="233"/>
    </location>
</feature>
<evidence type="ECO:0000313" key="1">
    <source>
        <dbReference type="EMBL" id="CAB4030360.1"/>
    </source>
</evidence>
<dbReference type="EMBL" id="CACRXK020016808">
    <property type="protein sequence ID" value="CAB4030360.1"/>
    <property type="molecule type" value="Genomic_DNA"/>
</dbReference>
<dbReference type="AlphaFoldDB" id="A0A6S7JMP9"/>
<gene>
    <name evidence="1" type="ORF">PACLA_8A085728</name>
</gene>
<comment type="caution">
    <text evidence="1">The sequence shown here is derived from an EMBL/GenBank/DDBJ whole genome shotgun (WGS) entry which is preliminary data.</text>
</comment>
<accession>A0A6S7JMP9</accession>
<dbReference type="Proteomes" id="UP001152795">
    <property type="component" value="Unassembled WGS sequence"/>
</dbReference>
<proteinExistence type="predicted"/>